<dbReference type="PROSITE" id="PS50090">
    <property type="entry name" value="MYB_LIKE"/>
    <property type="match status" value="1"/>
</dbReference>
<evidence type="ECO:0000256" key="3">
    <source>
        <dbReference type="ARBA" id="ARBA00023125"/>
    </source>
</evidence>
<name>A0AAV1DU45_OLDCO</name>
<keyword evidence="2" id="KW-0805">Transcription regulation</keyword>
<keyword evidence="5" id="KW-0539">Nucleus</keyword>
<dbReference type="InterPro" id="IPR017884">
    <property type="entry name" value="SANT_dom"/>
</dbReference>
<comment type="subcellular location">
    <subcellularLocation>
        <location evidence="1">Nucleus</location>
    </subcellularLocation>
</comment>
<feature type="domain" description="Myb-like" evidence="6">
    <location>
        <begin position="144"/>
        <end position="196"/>
    </location>
</feature>
<evidence type="ECO:0000259" key="6">
    <source>
        <dbReference type="PROSITE" id="PS50090"/>
    </source>
</evidence>
<organism evidence="9 10">
    <name type="scientific">Oldenlandia corymbosa var. corymbosa</name>
    <dbReference type="NCBI Taxonomy" id="529605"/>
    <lineage>
        <taxon>Eukaryota</taxon>
        <taxon>Viridiplantae</taxon>
        <taxon>Streptophyta</taxon>
        <taxon>Embryophyta</taxon>
        <taxon>Tracheophyta</taxon>
        <taxon>Spermatophyta</taxon>
        <taxon>Magnoliopsida</taxon>
        <taxon>eudicotyledons</taxon>
        <taxon>Gunneridae</taxon>
        <taxon>Pentapetalae</taxon>
        <taxon>asterids</taxon>
        <taxon>lamiids</taxon>
        <taxon>Gentianales</taxon>
        <taxon>Rubiaceae</taxon>
        <taxon>Rubioideae</taxon>
        <taxon>Spermacoceae</taxon>
        <taxon>Hedyotis-Oldenlandia complex</taxon>
        <taxon>Oldenlandia</taxon>
    </lineage>
</organism>
<evidence type="ECO:0000259" key="7">
    <source>
        <dbReference type="PROSITE" id="PS51293"/>
    </source>
</evidence>
<dbReference type="EMBL" id="OX459123">
    <property type="protein sequence ID" value="CAI9110440.1"/>
    <property type="molecule type" value="Genomic_DNA"/>
</dbReference>
<dbReference type="InterPro" id="IPR017930">
    <property type="entry name" value="Myb_dom"/>
</dbReference>
<dbReference type="InterPro" id="IPR006447">
    <property type="entry name" value="Myb_dom_plants"/>
</dbReference>
<dbReference type="SUPFAM" id="SSF46689">
    <property type="entry name" value="Homeodomain-like"/>
    <property type="match status" value="1"/>
</dbReference>
<evidence type="ECO:0000256" key="5">
    <source>
        <dbReference type="ARBA" id="ARBA00023242"/>
    </source>
</evidence>
<dbReference type="SMART" id="SM00717">
    <property type="entry name" value="SANT"/>
    <property type="match status" value="2"/>
</dbReference>
<sequence length="227" mass="26181">MESCSNFSSNYPYKDEDPFTLSWICSPFRRVVDYPKWTFQENKMFEKALANLLDDHDLNTVDSLQKNIINALNNIVVPEKSIEEIKQHFQLLVEDVKFIEEFGGPVTSFNTAPPPTYRKTTGKIKHESICSKNRTTNSVDDQHKQKRKGTRWTKEEHEKFLVGLSKYGKGNWRSISRNIVLTKTPTQVASHAQKYFIRLAKISSSKLLSNPSTSQINYKSMLNANQN</sequence>
<gene>
    <name evidence="9" type="ORF">OLC1_LOCUS18100</name>
</gene>
<proteinExistence type="predicted"/>
<dbReference type="PROSITE" id="PS51293">
    <property type="entry name" value="SANT"/>
    <property type="match status" value="1"/>
</dbReference>
<dbReference type="FunFam" id="1.10.10.60:FF:000009">
    <property type="entry name" value="transcription factor MYB1R1"/>
    <property type="match status" value="1"/>
</dbReference>
<evidence type="ECO:0000259" key="8">
    <source>
        <dbReference type="PROSITE" id="PS51294"/>
    </source>
</evidence>
<feature type="domain" description="SANT" evidence="7">
    <location>
        <begin position="150"/>
        <end position="200"/>
    </location>
</feature>
<protein>
    <submittedName>
        <fullName evidence="9">OLC1v1010460C1</fullName>
    </submittedName>
</protein>
<dbReference type="InterPro" id="IPR009057">
    <property type="entry name" value="Homeodomain-like_sf"/>
</dbReference>
<dbReference type="CDD" id="cd00167">
    <property type="entry name" value="SANT"/>
    <property type="match status" value="1"/>
</dbReference>
<keyword evidence="3" id="KW-0238">DNA-binding</keyword>
<evidence type="ECO:0000313" key="10">
    <source>
        <dbReference type="Proteomes" id="UP001161247"/>
    </source>
</evidence>
<evidence type="ECO:0000256" key="1">
    <source>
        <dbReference type="ARBA" id="ARBA00004123"/>
    </source>
</evidence>
<dbReference type="PANTHER" id="PTHR44042:SF54">
    <property type="entry name" value="MYB-LIKE DNA-BINDING DOMAIN, SHAQKYF CLASS PROTEIN"/>
    <property type="match status" value="1"/>
</dbReference>
<dbReference type="Gene3D" id="1.10.10.60">
    <property type="entry name" value="Homeodomain-like"/>
    <property type="match status" value="2"/>
</dbReference>
<dbReference type="AlphaFoldDB" id="A0AAV1DU45"/>
<dbReference type="PROSITE" id="PS51294">
    <property type="entry name" value="HTH_MYB"/>
    <property type="match status" value="1"/>
</dbReference>
<reference evidence="9" key="1">
    <citation type="submission" date="2023-03" db="EMBL/GenBank/DDBJ databases">
        <authorList>
            <person name="Julca I."/>
        </authorList>
    </citation>
    <scope>NUCLEOTIDE SEQUENCE</scope>
</reference>
<dbReference type="NCBIfam" id="TIGR01557">
    <property type="entry name" value="myb_SHAQKYF"/>
    <property type="match status" value="1"/>
</dbReference>
<feature type="domain" description="HTH myb-type" evidence="8">
    <location>
        <begin position="144"/>
        <end position="200"/>
    </location>
</feature>
<dbReference type="GO" id="GO:0003677">
    <property type="term" value="F:DNA binding"/>
    <property type="evidence" value="ECO:0007669"/>
    <property type="project" value="UniProtKB-KW"/>
</dbReference>
<evidence type="ECO:0000256" key="2">
    <source>
        <dbReference type="ARBA" id="ARBA00023015"/>
    </source>
</evidence>
<keyword evidence="10" id="KW-1185">Reference proteome</keyword>
<dbReference type="InterPro" id="IPR001005">
    <property type="entry name" value="SANT/Myb"/>
</dbReference>
<dbReference type="Proteomes" id="UP001161247">
    <property type="component" value="Chromosome 6"/>
</dbReference>
<evidence type="ECO:0000313" key="9">
    <source>
        <dbReference type="EMBL" id="CAI9110440.1"/>
    </source>
</evidence>
<dbReference type="PANTHER" id="PTHR44042">
    <property type="entry name" value="DUPLICATED HOMEODOMAIN-LIKE SUPERFAMILY PROTEIN-RELATED"/>
    <property type="match status" value="1"/>
</dbReference>
<accession>A0AAV1DU45</accession>
<dbReference type="Pfam" id="PF00249">
    <property type="entry name" value="Myb_DNA-binding"/>
    <property type="match status" value="1"/>
</dbReference>
<dbReference type="GO" id="GO:0005634">
    <property type="term" value="C:nucleus"/>
    <property type="evidence" value="ECO:0007669"/>
    <property type="project" value="UniProtKB-SubCell"/>
</dbReference>
<keyword evidence="4" id="KW-0804">Transcription</keyword>
<evidence type="ECO:0000256" key="4">
    <source>
        <dbReference type="ARBA" id="ARBA00023163"/>
    </source>
</evidence>